<feature type="region of interest" description="Disordered" evidence="1">
    <location>
        <begin position="1"/>
        <end position="48"/>
    </location>
</feature>
<keyword evidence="3" id="KW-1185">Reference proteome</keyword>
<organism evidence="2 3">
    <name type="scientific">Trifolium medium</name>
    <dbReference type="NCBI Taxonomy" id="97028"/>
    <lineage>
        <taxon>Eukaryota</taxon>
        <taxon>Viridiplantae</taxon>
        <taxon>Streptophyta</taxon>
        <taxon>Embryophyta</taxon>
        <taxon>Tracheophyta</taxon>
        <taxon>Spermatophyta</taxon>
        <taxon>Magnoliopsida</taxon>
        <taxon>eudicotyledons</taxon>
        <taxon>Gunneridae</taxon>
        <taxon>Pentapetalae</taxon>
        <taxon>rosids</taxon>
        <taxon>fabids</taxon>
        <taxon>Fabales</taxon>
        <taxon>Fabaceae</taxon>
        <taxon>Papilionoideae</taxon>
        <taxon>50 kb inversion clade</taxon>
        <taxon>NPAAA clade</taxon>
        <taxon>Hologalegina</taxon>
        <taxon>IRL clade</taxon>
        <taxon>Trifolieae</taxon>
        <taxon>Trifolium</taxon>
    </lineage>
</organism>
<dbReference type="Proteomes" id="UP000265520">
    <property type="component" value="Unassembled WGS sequence"/>
</dbReference>
<sequence length="48" mass="5295">PRESAAPPPTVPPTNTRYDPKPRFAARNHPMKAKMTPTRRSAAKQTAP</sequence>
<evidence type="ECO:0000313" key="2">
    <source>
        <dbReference type="EMBL" id="MCI96896.1"/>
    </source>
</evidence>
<protein>
    <submittedName>
        <fullName evidence="2">Uncharacterized protein</fullName>
    </submittedName>
</protein>
<dbReference type="AlphaFoldDB" id="A0A392W9F8"/>
<feature type="compositionally biased region" description="Pro residues" evidence="1">
    <location>
        <begin position="1"/>
        <end position="12"/>
    </location>
</feature>
<evidence type="ECO:0000313" key="3">
    <source>
        <dbReference type="Proteomes" id="UP000265520"/>
    </source>
</evidence>
<accession>A0A392W9F8</accession>
<dbReference type="EMBL" id="LXQA011427378">
    <property type="protein sequence ID" value="MCI96896.1"/>
    <property type="molecule type" value="Genomic_DNA"/>
</dbReference>
<feature type="non-terminal residue" evidence="2">
    <location>
        <position position="1"/>
    </location>
</feature>
<name>A0A392W9F8_9FABA</name>
<reference evidence="2 3" key="1">
    <citation type="journal article" date="2018" name="Front. Plant Sci.">
        <title>Red Clover (Trifolium pratense) and Zigzag Clover (T. medium) - A Picture of Genomic Similarities and Differences.</title>
        <authorList>
            <person name="Dluhosova J."/>
            <person name="Istvanek J."/>
            <person name="Nedelnik J."/>
            <person name="Repkova J."/>
        </authorList>
    </citation>
    <scope>NUCLEOTIDE SEQUENCE [LARGE SCALE GENOMIC DNA]</scope>
    <source>
        <strain evidence="3">cv. 10/8</strain>
        <tissue evidence="2">Leaf</tissue>
    </source>
</reference>
<evidence type="ECO:0000256" key="1">
    <source>
        <dbReference type="SAM" id="MobiDB-lite"/>
    </source>
</evidence>
<proteinExistence type="predicted"/>
<comment type="caution">
    <text evidence="2">The sequence shown here is derived from an EMBL/GenBank/DDBJ whole genome shotgun (WGS) entry which is preliminary data.</text>
</comment>